<dbReference type="GO" id="GO:0034450">
    <property type="term" value="F:ubiquitin-ubiquitin ligase activity"/>
    <property type="evidence" value="ECO:0007669"/>
    <property type="project" value="InterPro"/>
</dbReference>
<comment type="caution">
    <text evidence="13">The sequence shown here is derived from an EMBL/GenBank/DDBJ whole genome shotgun (WGS) entry which is preliminary data.</text>
</comment>
<name>A0AAE0RYM8_9BIVA</name>
<comment type="catalytic activity">
    <reaction evidence="1">
        <text>S-ubiquitinyl-[E2 ubiquitin-conjugating enzyme]-L-cysteine + [acceptor protein]-L-lysine = [E2 ubiquitin-conjugating enzyme]-L-cysteine + N(6)-ubiquitinyl-[acceptor protein]-L-lysine.</text>
        <dbReference type="EC" id="2.3.2.27"/>
    </reaction>
</comment>
<dbReference type="Gene3D" id="3.30.40.10">
    <property type="entry name" value="Zinc/RING finger domain, C3HC4 (zinc finger)"/>
    <property type="match status" value="1"/>
</dbReference>
<evidence type="ECO:0000313" key="13">
    <source>
        <dbReference type="EMBL" id="KAK3582009.1"/>
    </source>
</evidence>
<dbReference type="InterPro" id="IPR013083">
    <property type="entry name" value="Znf_RING/FYVE/PHD"/>
</dbReference>
<dbReference type="InterPro" id="IPR003613">
    <property type="entry name" value="Ubox_domain"/>
</dbReference>
<dbReference type="EMBL" id="JAEAOA010002314">
    <property type="protein sequence ID" value="KAK3582009.1"/>
    <property type="molecule type" value="Genomic_DNA"/>
</dbReference>
<accession>A0AAE0RYM8</accession>
<comment type="function">
    <text evidence="10">Ubiquitin-protein ligase that probably functions as an E3 ligase in conjunction with specific E1 and E2 ligases. May also function as an E4 ligase mediating the assembly of polyubiquitin chains on substrates ubiquitinated by another E3 ubiquitin ligase. Mediates 'Lys-48'-linked polyubiquitination of substrates.</text>
</comment>
<dbReference type="PANTHER" id="PTHR13931:SF16">
    <property type="entry name" value="UBIQUITIN CONJUGATION FACTOR E4 A"/>
    <property type="match status" value="1"/>
</dbReference>
<reference evidence="13" key="3">
    <citation type="submission" date="2023-05" db="EMBL/GenBank/DDBJ databases">
        <authorList>
            <person name="Smith C.H."/>
        </authorList>
    </citation>
    <scope>NUCLEOTIDE SEQUENCE</scope>
    <source>
        <strain evidence="13">CHS0354</strain>
        <tissue evidence="13">Mantle</tissue>
    </source>
</reference>
<dbReference type="PROSITE" id="PS51698">
    <property type="entry name" value="U_BOX"/>
    <property type="match status" value="1"/>
</dbReference>
<dbReference type="SMART" id="SM00504">
    <property type="entry name" value="Ubox"/>
    <property type="match status" value="1"/>
</dbReference>
<dbReference type="GO" id="GO:0006511">
    <property type="term" value="P:ubiquitin-dependent protein catabolic process"/>
    <property type="evidence" value="ECO:0007669"/>
    <property type="project" value="InterPro"/>
</dbReference>
<evidence type="ECO:0000256" key="11">
    <source>
        <dbReference type="ARBA" id="ARBA00040077"/>
    </source>
</evidence>
<evidence type="ECO:0000256" key="6">
    <source>
        <dbReference type="ARBA" id="ARBA00022490"/>
    </source>
</evidence>
<dbReference type="AlphaFoldDB" id="A0AAE0RYM8"/>
<comment type="pathway">
    <text evidence="3">Protein modification; protein ubiquitination.</text>
</comment>
<evidence type="ECO:0000256" key="5">
    <source>
        <dbReference type="ARBA" id="ARBA00012483"/>
    </source>
</evidence>
<keyword evidence="7" id="KW-0808">Transferase</keyword>
<dbReference type="GO" id="GO:0036503">
    <property type="term" value="P:ERAD pathway"/>
    <property type="evidence" value="ECO:0007669"/>
    <property type="project" value="InterPro"/>
</dbReference>
<feature type="domain" description="U-box" evidence="12">
    <location>
        <begin position="989"/>
        <end position="1063"/>
    </location>
</feature>
<reference evidence="13" key="1">
    <citation type="journal article" date="2021" name="Genome Biol. Evol.">
        <title>A High-Quality Reference Genome for a Parasitic Bivalve with Doubly Uniparental Inheritance (Bivalvia: Unionida).</title>
        <authorList>
            <person name="Smith C.H."/>
        </authorList>
    </citation>
    <scope>NUCLEOTIDE SEQUENCE</scope>
    <source>
        <strain evidence="13">CHS0354</strain>
    </source>
</reference>
<dbReference type="InterPro" id="IPR045132">
    <property type="entry name" value="UBE4"/>
</dbReference>
<evidence type="ECO:0000256" key="7">
    <source>
        <dbReference type="ARBA" id="ARBA00022679"/>
    </source>
</evidence>
<protein>
    <recommendedName>
        <fullName evidence="11">Ubiquitin conjugation factor E4 A</fullName>
        <ecNumber evidence="5">2.3.2.27</ecNumber>
    </recommendedName>
</protein>
<evidence type="ECO:0000256" key="3">
    <source>
        <dbReference type="ARBA" id="ARBA00004906"/>
    </source>
</evidence>
<evidence type="ECO:0000259" key="12">
    <source>
        <dbReference type="PROSITE" id="PS51698"/>
    </source>
</evidence>
<keyword evidence="8" id="KW-0833">Ubl conjugation pathway</keyword>
<evidence type="ECO:0000256" key="10">
    <source>
        <dbReference type="ARBA" id="ARBA00037624"/>
    </source>
</evidence>
<organism evidence="13 14">
    <name type="scientific">Potamilus streckersoni</name>
    <dbReference type="NCBI Taxonomy" id="2493646"/>
    <lineage>
        <taxon>Eukaryota</taxon>
        <taxon>Metazoa</taxon>
        <taxon>Spiralia</taxon>
        <taxon>Lophotrochozoa</taxon>
        <taxon>Mollusca</taxon>
        <taxon>Bivalvia</taxon>
        <taxon>Autobranchia</taxon>
        <taxon>Heteroconchia</taxon>
        <taxon>Palaeoheterodonta</taxon>
        <taxon>Unionida</taxon>
        <taxon>Unionoidea</taxon>
        <taxon>Unionidae</taxon>
        <taxon>Ambleminae</taxon>
        <taxon>Lampsilini</taxon>
        <taxon>Potamilus</taxon>
    </lineage>
</organism>
<evidence type="ECO:0000313" key="14">
    <source>
        <dbReference type="Proteomes" id="UP001195483"/>
    </source>
</evidence>
<proteinExistence type="inferred from homology"/>
<dbReference type="FunFam" id="3.30.40.10:FF:000055">
    <property type="entry name" value="Ubiquitin conjugation factor e4 a"/>
    <property type="match status" value="1"/>
</dbReference>
<dbReference type="Pfam" id="PF10408">
    <property type="entry name" value="Ufd2P_core"/>
    <property type="match status" value="1"/>
</dbReference>
<evidence type="ECO:0000256" key="8">
    <source>
        <dbReference type="ARBA" id="ARBA00022786"/>
    </source>
</evidence>
<reference evidence="13" key="2">
    <citation type="journal article" date="2021" name="Genome Biol. Evol.">
        <title>Developing a high-quality reference genome for a parasitic bivalve with doubly uniparental inheritance (Bivalvia: Unionida).</title>
        <authorList>
            <person name="Smith C.H."/>
        </authorList>
    </citation>
    <scope>NUCLEOTIDE SEQUENCE</scope>
    <source>
        <strain evidence="13">CHS0354</strain>
        <tissue evidence="13">Mantle</tissue>
    </source>
</reference>
<dbReference type="GO" id="GO:0000209">
    <property type="term" value="P:protein polyubiquitination"/>
    <property type="evidence" value="ECO:0007669"/>
    <property type="project" value="TreeGrafter"/>
</dbReference>
<comment type="subcellular location">
    <subcellularLocation>
        <location evidence="2">Cytoplasm</location>
    </subcellularLocation>
</comment>
<dbReference type="SUPFAM" id="SSF57850">
    <property type="entry name" value="RING/U-box"/>
    <property type="match status" value="1"/>
</dbReference>
<dbReference type="Pfam" id="PF04564">
    <property type="entry name" value="U-box"/>
    <property type="match status" value="1"/>
</dbReference>
<dbReference type="GO" id="GO:0005634">
    <property type="term" value="C:nucleus"/>
    <property type="evidence" value="ECO:0007669"/>
    <property type="project" value="TreeGrafter"/>
</dbReference>
<evidence type="ECO:0000256" key="1">
    <source>
        <dbReference type="ARBA" id="ARBA00000900"/>
    </source>
</evidence>
<dbReference type="GO" id="GO:0005737">
    <property type="term" value="C:cytoplasm"/>
    <property type="evidence" value="ECO:0007669"/>
    <property type="project" value="UniProtKB-SubCell"/>
</dbReference>
<evidence type="ECO:0000256" key="9">
    <source>
        <dbReference type="ARBA" id="ARBA00022990"/>
    </source>
</evidence>
<keyword evidence="6" id="KW-0963">Cytoplasm</keyword>
<sequence length="1073" mass="123893">MADGKSLENNPFAALFPSACHAQHFISGVYSSKTAQNSQPEILLDVHISDTAEKDDSKEKENEKHFVISEAVDLKTLAKEKLQINSIIEKVFLVTIDDECQSIGDRPTHCVFLSDLSETLEGQTWIDFDTVEQAVFERLMLEDPGSKVMKTQVSEQNPREASLAGEREVFRYLYNSYQRCQILMTHQMSLEGMLSKCQEVILLNTKTCLQQCDLYPAQKIHKQFISLCLEQIDLGEVDSFRKFLSEVVQEIKRNEEDGSVEQVFTPILDLLNDRFQNFSLMHTEVARYISVLGFFTTNPDLAEFFIKYSNPSDWGNGKAYEKTLLGRTLSYSCIPETDMGPFDFFTNPSSATKQEHDITEKNIWQPLNKTCEQAYLLIFNLLKVNAELRHKVLLWIGKCIYANSGRAKLWAAHAPQLFSLFCTDGFALNLSYVMLKLCQPFSEPLSPKLLKVQPSYYCVTVSDDEQAREKGVHAVGLLKETCLVPREGFDKLPEENSYNFITECFFLTQQCLNLGFHTVHRKFMEIHQELHRIQRLYHEIREQVPSDDMEPTRSIKMQMEKGLTVYLTLKAALTEPNFLELNMHFHLASSTWLAQMAREDDITSFEPIQFPLPEQVPRTLAHIPEFFMGNLTDFMLFLHRFKEQMFEMVGDKVEHLMTLILVYMGSPDRMLNPHLRAELAETLAAIMPPDPSQMPAGHSGILSKYHREKLFTEHPLISHLAEKLFHVFVSIEMTGQSVRFEQKFSYRRPMYLVLEYIWEKKLHRQAIKVLAECAEKNIEAVNAPLFLRFINLLINDAIFLLDEALGYMSQIKDKQGQKDRGEWNQLTPAQRAEAENGLRHMGMVARYHNIMGNHTIHALELITREIKSIFCHKSMVDRIAGMLNHFLVHLVGPKQRNFNVKDKNEYEFKPQQIVCDICQIYLNLGHSEEFCCAVSGDGRSYSKDLFSKAIHVLQRIGRPPQMITEVEELDKKIQTMGQRQQDEEEMLADAPEEFLDPVMGTLMRDPIILPTSHKVMDRTIIARHILSDQFDPFNRQPLTLDMVIPHTELKEKIDAWIAEQRAKRKNDFQPKET</sequence>
<evidence type="ECO:0000256" key="4">
    <source>
        <dbReference type="ARBA" id="ARBA00007434"/>
    </source>
</evidence>
<dbReference type="EC" id="2.3.2.27" evidence="5"/>
<gene>
    <name evidence="13" type="ORF">CHS0354_039675</name>
</gene>
<keyword evidence="9" id="KW-0007">Acetylation</keyword>
<comment type="similarity">
    <text evidence="4">Belongs to the ubiquitin conjugation factor E4 family.</text>
</comment>
<dbReference type="InterPro" id="IPR019474">
    <property type="entry name" value="Ub_conjug_fac_E4_core"/>
</dbReference>
<dbReference type="GO" id="GO:0000151">
    <property type="term" value="C:ubiquitin ligase complex"/>
    <property type="evidence" value="ECO:0007669"/>
    <property type="project" value="InterPro"/>
</dbReference>
<keyword evidence="14" id="KW-1185">Reference proteome</keyword>
<dbReference type="CDD" id="cd16658">
    <property type="entry name" value="RING-Ubox_UBE4B"/>
    <property type="match status" value="1"/>
</dbReference>
<dbReference type="Proteomes" id="UP001195483">
    <property type="component" value="Unassembled WGS sequence"/>
</dbReference>
<dbReference type="PANTHER" id="PTHR13931">
    <property type="entry name" value="UBIQUITINATION FACTOR E4"/>
    <property type="match status" value="1"/>
</dbReference>
<evidence type="ECO:0000256" key="2">
    <source>
        <dbReference type="ARBA" id="ARBA00004496"/>
    </source>
</evidence>